<name>X8J2P4_9AGAM</name>
<evidence type="ECO:0000259" key="10">
    <source>
        <dbReference type="PROSITE" id="PS51319"/>
    </source>
</evidence>
<dbReference type="PROSITE" id="PS51319">
    <property type="entry name" value="TFIIS_N"/>
    <property type="match status" value="1"/>
</dbReference>
<dbReference type="PANTHER" id="PTHR11477:SF0">
    <property type="entry name" value="IP08861P-RELATED"/>
    <property type="match status" value="1"/>
</dbReference>
<dbReference type="GO" id="GO:0001139">
    <property type="term" value="F:RNA polymerase II complex recruiting activity"/>
    <property type="evidence" value="ECO:0007669"/>
    <property type="project" value="TreeGrafter"/>
</dbReference>
<keyword evidence="5 7" id="KW-0539">Nucleus</keyword>
<dbReference type="SMART" id="SM00510">
    <property type="entry name" value="TFS2M"/>
    <property type="match status" value="1"/>
</dbReference>
<evidence type="ECO:0000256" key="1">
    <source>
        <dbReference type="ARBA" id="ARBA00004123"/>
    </source>
</evidence>
<evidence type="ECO:0000256" key="6">
    <source>
        <dbReference type="PROSITE-ProRule" id="PRU00472"/>
    </source>
</evidence>
<dbReference type="CDD" id="cd00183">
    <property type="entry name" value="TFIIS_I"/>
    <property type="match status" value="1"/>
</dbReference>
<feature type="domain" description="TFIIS-type" evidence="9">
    <location>
        <begin position="276"/>
        <end position="337"/>
    </location>
</feature>
<evidence type="ECO:0000256" key="4">
    <source>
        <dbReference type="ARBA" id="ARBA00022833"/>
    </source>
</evidence>
<dbReference type="InterPro" id="IPR003618">
    <property type="entry name" value="TFIIS_cen_dom"/>
</dbReference>
<dbReference type="EMBL" id="JATN01000322">
    <property type="protein sequence ID" value="EUC55794.1"/>
    <property type="molecule type" value="Genomic_DNA"/>
</dbReference>
<dbReference type="InterPro" id="IPR003617">
    <property type="entry name" value="TFIIS/CRSP70_N_sub"/>
</dbReference>
<dbReference type="GO" id="GO:0031564">
    <property type="term" value="P:transcription antitermination"/>
    <property type="evidence" value="ECO:0007669"/>
    <property type="project" value="TreeGrafter"/>
</dbReference>
<evidence type="ECO:0000256" key="3">
    <source>
        <dbReference type="ARBA" id="ARBA00022771"/>
    </source>
</evidence>
<dbReference type="InterPro" id="IPR001222">
    <property type="entry name" value="Znf_TFIIS"/>
</dbReference>
<sequence length="350" mass="38822">METAEVKKLIKDLQVATTTGKPEDGVTILKQLKQNVVATEELLRETKAGLAIGKLRSHPRKEVADLAKELVRKWKEAVEASKKAKAGAKPTPPPVVTSKPAPSQPSPVDPPRRKQSISTPTVPTPISSKPTPTPTRPQSNVVRTIKTDGVKIESKGDKTRDKCMELLYDAMASDSGAPIEQILKRVYAIEYQVYKEFDGVTKEYSTKMRRLFNNLKDKKNPGLREAVVSGDIAAERFVKMTPEEMASEERKQQNSALNEANVHAALGAGEPEAETDAFQCGRCKNYKTRYRQAQTRSADEPMTVCSFVILFNSVTDAIIADLRHVRPFRSIMCFIFTNDDLRSCTVCGNK</sequence>
<dbReference type="SMART" id="SM00509">
    <property type="entry name" value="TFS2N"/>
    <property type="match status" value="1"/>
</dbReference>
<dbReference type="GO" id="GO:0008270">
    <property type="term" value="F:zinc ion binding"/>
    <property type="evidence" value="ECO:0007669"/>
    <property type="project" value="UniProtKB-KW"/>
</dbReference>
<dbReference type="GO" id="GO:0005634">
    <property type="term" value="C:nucleus"/>
    <property type="evidence" value="ECO:0007669"/>
    <property type="project" value="UniProtKB-SubCell"/>
</dbReference>
<organism evidence="12 13">
    <name type="scientific">Rhizoctonia solani AG-3 Rhs1AP</name>
    <dbReference type="NCBI Taxonomy" id="1086054"/>
    <lineage>
        <taxon>Eukaryota</taxon>
        <taxon>Fungi</taxon>
        <taxon>Dikarya</taxon>
        <taxon>Basidiomycota</taxon>
        <taxon>Agaricomycotina</taxon>
        <taxon>Agaricomycetes</taxon>
        <taxon>Cantharellales</taxon>
        <taxon>Ceratobasidiaceae</taxon>
        <taxon>Rhizoctonia</taxon>
    </lineage>
</organism>
<dbReference type="GO" id="GO:0031440">
    <property type="term" value="P:regulation of mRNA 3'-end processing"/>
    <property type="evidence" value="ECO:0007669"/>
    <property type="project" value="TreeGrafter"/>
</dbReference>
<evidence type="ECO:0000259" key="9">
    <source>
        <dbReference type="PROSITE" id="PS51133"/>
    </source>
</evidence>
<dbReference type="InterPro" id="IPR035100">
    <property type="entry name" value="TF_IIS-typ"/>
</dbReference>
<evidence type="ECO:0000313" key="13">
    <source>
        <dbReference type="Proteomes" id="UP000030108"/>
    </source>
</evidence>
<evidence type="ECO:0000256" key="5">
    <source>
        <dbReference type="ARBA" id="ARBA00023242"/>
    </source>
</evidence>
<evidence type="ECO:0000256" key="7">
    <source>
        <dbReference type="PROSITE-ProRule" id="PRU00649"/>
    </source>
</evidence>
<feature type="domain" description="TFIIS N-terminal" evidence="10">
    <location>
        <begin position="4"/>
        <end position="81"/>
    </location>
</feature>
<proteinExistence type="predicted"/>
<keyword evidence="3 6" id="KW-0863">Zinc-finger</keyword>
<dbReference type="PROSITE" id="PS51133">
    <property type="entry name" value="ZF_TFIIS_2"/>
    <property type="match status" value="1"/>
</dbReference>
<dbReference type="GO" id="GO:0000977">
    <property type="term" value="F:RNA polymerase II transcription regulatory region sequence-specific DNA binding"/>
    <property type="evidence" value="ECO:0007669"/>
    <property type="project" value="TreeGrafter"/>
</dbReference>
<keyword evidence="2" id="KW-0479">Metal-binding</keyword>
<dbReference type="SUPFAM" id="SSF57783">
    <property type="entry name" value="Zinc beta-ribbon"/>
    <property type="match status" value="1"/>
</dbReference>
<dbReference type="OrthoDB" id="44867at2759"/>
<dbReference type="PANTHER" id="PTHR11477">
    <property type="entry name" value="TRANSCRIPTION FACTOR S-II ZINC FINGER DOMAIN-CONTAINING PROTEIN"/>
    <property type="match status" value="1"/>
</dbReference>
<feature type="region of interest" description="Disordered" evidence="8">
    <location>
        <begin position="81"/>
        <end position="140"/>
    </location>
</feature>
<evidence type="ECO:0000256" key="2">
    <source>
        <dbReference type="ARBA" id="ARBA00022723"/>
    </source>
</evidence>
<protein>
    <submittedName>
        <fullName evidence="12">Transcription factor S-II, central domain protein</fullName>
    </submittedName>
</protein>
<accession>X8J2P4</accession>
<dbReference type="Proteomes" id="UP000030108">
    <property type="component" value="Unassembled WGS sequence"/>
</dbReference>
<feature type="compositionally biased region" description="Low complexity" evidence="8">
    <location>
        <begin position="116"/>
        <end position="130"/>
    </location>
</feature>
<dbReference type="SMART" id="SM00440">
    <property type="entry name" value="ZnF_C2C2"/>
    <property type="match status" value="1"/>
</dbReference>
<dbReference type="InterPro" id="IPR017923">
    <property type="entry name" value="TFIIS_N"/>
</dbReference>
<evidence type="ECO:0000313" key="12">
    <source>
        <dbReference type="EMBL" id="EUC55794.1"/>
    </source>
</evidence>
<dbReference type="SUPFAM" id="SSF46942">
    <property type="entry name" value="Elongation factor TFIIS domain 2"/>
    <property type="match status" value="1"/>
</dbReference>
<dbReference type="Pfam" id="PF01096">
    <property type="entry name" value="Zn_ribbon_TFIIS"/>
    <property type="match status" value="1"/>
</dbReference>
<gene>
    <name evidence="12" type="ORF">RSOL_135950</name>
</gene>
<comment type="subcellular location">
    <subcellularLocation>
        <location evidence="1 7">Nucleus</location>
    </subcellularLocation>
</comment>
<dbReference type="AlphaFoldDB" id="X8J2P4"/>
<dbReference type="Gene3D" id="1.20.930.10">
    <property type="entry name" value="Conserved domain common to transcription factors TFIIS, elongin A, CRSP70"/>
    <property type="match status" value="1"/>
</dbReference>
<dbReference type="PIRSF" id="PIRSF006704">
    <property type="entry name" value="TF_IIS"/>
    <property type="match status" value="1"/>
</dbReference>
<evidence type="ECO:0000259" key="11">
    <source>
        <dbReference type="PROSITE" id="PS51321"/>
    </source>
</evidence>
<dbReference type="FunFam" id="1.10.472.30:FF:000003">
    <property type="entry name" value="Transcription elongation factor S-II"/>
    <property type="match status" value="1"/>
</dbReference>
<dbReference type="Pfam" id="PF07500">
    <property type="entry name" value="TFIIS_M"/>
    <property type="match status" value="1"/>
</dbReference>
<dbReference type="Gene3D" id="1.10.472.30">
    <property type="entry name" value="Transcription elongation factor S-II, central domain"/>
    <property type="match status" value="1"/>
</dbReference>
<dbReference type="InterPro" id="IPR035441">
    <property type="entry name" value="TFIIS/LEDGF_dom_sf"/>
</dbReference>
<dbReference type="GO" id="GO:0006362">
    <property type="term" value="P:transcription elongation by RNA polymerase I"/>
    <property type="evidence" value="ECO:0007669"/>
    <property type="project" value="TreeGrafter"/>
</dbReference>
<dbReference type="SUPFAM" id="SSF47676">
    <property type="entry name" value="Conserved domain common to transcription factors TFIIS, elongin A, CRSP70"/>
    <property type="match status" value="1"/>
</dbReference>
<reference evidence="13" key="1">
    <citation type="journal article" date="2014" name="Genome Announc.">
        <title>Draft genome sequence of the plant-pathogenic soil fungus Rhizoctonia solani anastomosis group 3 strain Rhs1AP.</title>
        <authorList>
            <person name="Cubeta M.A."/>
            <person name="Thomas E."/>
            <person name="Dean R.A."/>
            <person name="Jabaji S."/>
            <person name="Neate S.M."/>
            <person name="Tavantzis S."/>
            <person name="Toda T."/>
            <person name="Vilgalys R."/>
            <person name="Bharathan N."/>
            <person name="Fedorova-Abrams N."/>
            <person name="Pakala S.B."/>
            <person name="Pakala S.M."/>
            <person name="Zafar N."/>
            <person name="Joardar V."/>
            <person name="Losada L."/>
            <person name="Nierman W.C."/>
        </authorList>
    </citation>
    <scope>NUCLEOTIDE SEQUENCE [LARGE SCALE GENOMIC DNA]</scope>
    <source>
        <strain evidence="13">AG-3</strain>
    </source>
</reference>
<dbReference type="GO" id="GO:0006368">
    <property type="term" value="P:transcription elongation by RNA polymerase II"/>
    <property type="evidence" value="ECO:0007669"/>
    <property type="project" value="TreeGrafter"/>
</dbReference>
<dbReference type="PROSITE" id="PS51321">
    <property type="entry name" value="TFIIS_CENTRAL"/>
    <property type="match status" value="1"/>
</dbReference>
<comment type="caution">
    <text evidence="12">The sequence shown here is derived from an EMBL/GenBank/DDBJ whole genome shotgun (WGS) entry which is preliminary data.</text>
</comment>
<dbReference type="Pfam" id="PF08711">
    <property type="entry name" value="Med26"/>
    <property type="match status" value="1"/>
</dbReference>
<dbReference type="InterPro" id="IPR036575">
    <property type="entry name" value="TFIIS_cen_dom_sf"/>
</dbReference>
<dbReference type="Gene3D" id="2.20.25.10">
    <property type="match status" value="1"/>
</dbReference>
<feature type="domain" description="TFIIS central" evidence="11">
    <location>
        <begin position="159"/>
        <end position="273"/>
    </location>
</feature>
<keyword evidence="4" id="KW-0862">Zinc</keyword>
<evidence type="ECO:0000256" key="8">
    <source>
        <dbReference type="SAM" id="MobiDB-lite"/>
    </source>
</evidence>